<accession>A0A0F4QPA2</accession>
<dbReference type="PATRIC" id="fig|43658.5.peg.2167"/>
<name>A0A0F4QPA2_9GAMM</name>
<protein>
    <submittedName>
        <fullName evidence="1">Uncharacterized protein</fullName>
    </submittedName>
</protein>
<dbReference type="RefSeq" id="WP_046004885.1">
    <property type="nucleotide sequence ID" value="NZ_JXYA01000021.1"/>
</dbReference>
<proteinExistence type="predicted"/>
<dbReference type="OrthoDB" id="6293589at2"/>
<organism evidence="1 2">
    <name type="scientific">Pseudoalteromonas rubra</name>
    <dbReference type="NCBI Taxonomy" id="43658"/>
    <lineage>
        <taxon>Bacteria</taxon>
        <taxon>Pseudomonadati</taxon>
        <taxon>Pseudomonadota</taxon>
        <taxon>Gammaproteobacteria</taxon>
        <taxon>Alteromonadales</taxon>
        <taxon>Pseudoalteromonadaceae</taxon>
        <taxon>Pseudoalteromonas</taxon>
    </lineage>
</organism>
<sequence>MKLTLSKKSIKQLNSIPLNNKQTQDIAGGNSLAPATCPHTQPAWYCMSYLGCVSNKPQYGC</sequence>
<dbReference type="EMBL" id="JXYA01000021">
    <property type="protein sequence ID" value="KJZ09100.1"/>
    <property type="molecule type" value="Genomic_DNA"/>
</dbReference>
<dbReference type="AlphaFoldDB" id="A0A0F4QPA2"/>
<keyword evidence="2" id="KW-1185">Reference proteome</keyword>
<gene>
    <name evidence="1" type="ORF">TW77_10215</name>
</gene>
<evidence type="ECO:0000313" key="2">
    <source>
        <dbReference type="Proteomes" id="UP000033452"/>
    </source>
</evidence>
<evidence type="ECO:0000313" key="1">
    <source>
        <dbReference type="EMBL" id="KJZ09100.1"/>
    </source>
</evidence>
<dbReference type="Proteomes" id="UP000033452">
    <property type="component" value="Unassembled WGS sequence"/>
</dbReference>
<comment type="caution">
    <text evidence="1">The sequence shown here is derived from an EMBL/GenBank/DDBJ whole genome shotgun (WGS) entry which is preliminary data.</text>
</comment>
<reference evidence="1 2" key="1">
    <citation type="journal article" date="2015" name="BMC Genomics">
        <title>Genome mining reveals unlocked bioactive potential of marine Gram-negative bacteria.</title>
        <authorList>
            <person name="Machado H."/>
            <person name="Sonnenschein E.C."/>
            <person name="Melchiorsen J."/>
            <person name="Gram L."/>
        </authorList>
    </citation>
    <scope>NUCLEOTIDE SEQUENCE [LARGE SCALE GENOMIC DNA]</scope>
    <source>
        <strain evidence="1 2">S2471</strain>
    </source>
</reference>